<dbReference type="Gene3D" id="3.90.70.10">
    <property type="entry name" value="Cysteine proteinases"/>
    <property type="match status" value="1"/>
</dbReference>
<comment type="caution">
    <text evidence="3">The sequence shown here is derived from an EMBL/GenBank/DDBJ whole genome shotgun (WGS) entry which is preliminary data.</text>
</comment>
<feature type="domain" description="ASCH" evidence="2">
    <location>
        <begin position="370"/>
        <end position="431"/>
    </location>
</feature>
<gene>
    <name evidence="3" type="ORF">SNEC2469_LOCUS18592</name>
</gene>
<feature type="compositionally biased region" description="Basic and acidic residues" evidence="1">
    <location>
        <begin position="721"/>
        <end position="739"/>
    </location>
</feature>
<evidence type="ECO:0000256" key="1">
    <source>
        <dbReference type="SAM" id="MobiDB-lite"/>
    </source>
</evidence>
<feature type="region of interest" description="Disordered" evidence="1">
    <location>
        <begin position="1"/>
        <end position="40"/>
    </location>
</feature>
<keyword evidence="4" id="KW-1185">Reference proteome</keyword>
<feature type="region of interest" description="Disordered" evidence="1">
    <location>
        <begin position="1269"/>
        <end position="1307"/>
    </location>
</feature>
<protein>
    <recommendedName>
        <fullName evidence="2">ASCH domain-containing protein</fullName>
    </recommendedName>
</protein>
<dbReference type="OrthoDB" id="418700at2759"/>
<dbReference type="SUPFAM" id="SSF88697">
    <property type="entry name" value="PUA domain-like"/>
    <property type="match status" value="1"/>
</dbReference>
<accession>A0A812W3E0</accession>
<feature type="compositionally biased region" description="Polar residues" evidence="1">
    <location>
        <begin position="1280"/>
        <end position="1289"/>
    </location>
</feature>
<feature type="region of interest" description="Disordered" evidence="1">
    <location>
        <begin position="716"/>
        <end position="758"/>
    </location>
</feature>
<evidence type="ECO:0000313" key="3">
    <source>
        <dbReference type="EMBL" id="CAE7656719.1"/>
    </source>
</evidence>
<dbReference type="Proteomes" id="UP000601435">
    <property type="component" value="Unassembled WGS sequence"/>
</dbReference>
<proteinExistence type="predicted"/>
<evidence type="ECO:0000313" key="4">
    <source>
        <dbReference type="Proteomes" id="UP000601435"/>
    </source>
</evidence>
<dbReference type="SUPFAM" id="SSF54001">
    <property type="entry name" value="Cysteine proteinases"/>
    <property type="match status" value="1"/>
</dbReference>
<dbReference type="Gene3D" id="2.30.130.30">
    <property type="entry name" value="Hypothetical protein"/>
    <property type="match status" value="1"/>
</dbReference>
<dbReference type="Pfam" id="PF04266">
    <property type="entry name" value="ASCH"/>
    <property type="match status" value="1"/>
</dbReference>
<dbReference type="EMBL" id="CAJNJA010031387">
    <property type="protein sequence ID" value="CAE7656719.1"/>
    <property type="molecule type" value="Genomic_DNA"/>
</dbReference>
<sequence length="1557" mass="170015">MPQRPSWADAEDVADEELQREARMPRSSGSAEGSADADKQRQVREGLRRFFSVYLEVESFLKSPGIAGSFLRSWQSLCDLEASTAAARVTHALLRQRRCLPSRQGGGWEKPLSWPLVTGLAALSVHDLPRPLCLYDISSGICLAYSQGRWNRWDQCPQCVFDIIFWNSWTGRHFHCSLALQPGSPDDGLEMLLCFPRLAYGSPCEVFFECLDITRLDANAILRSSGCVEGACIAPSLLPGCTPDSSGMLQVCCCVGLVPAAGLVFLCSSGHFMRVSTQATLQCIGAADAKDFMLAGAYLIDVQLAEEWMCRAVIRAGRDSMDWSAAAKILSGACCRRCPLVPTHRRIVGGGTSQEDQQPKPRVGARVLVLKKRWLQLILSGEKTVEIRAQSAQQGHTWLATGATIYAGARICCAKRISLAEFQQMSEEHRLPCQSLPYKKTYALSLDTARELPAPVGFHKLWGAIGWSKVRYSRAELPTNAARLEGRADKDIMLEWRTSTAVCQSQDNEQESALEFAQNLLQGLDEDGTAPFAAEVRTSKQHACQVATCEALHVPCEKNTLEKWHIFHLPNPSAEAKTVQELASDTWQQHQEGRIGCDSCNTHHDVFEETKIDAASEAVIFGFPRGAAVRAGRQIRNHHPVVCEESIAVADKTFHLRALVEHLPASRSNVSWLRQADSWLRCDDALVDSRAHLADTVATNVVMAFYSTQMVEEDIVTADGSPRRGRESQRRAKAAEAHRSTPSTEAQEAPPQPEGLLPQDIDGHLQFEASVAAVLGTYKRGEDCVQTLACLPLYSCEVLDPSWSDLRGRLDRCMQEYVQGKIVAADAVYLATPIWRVRYASKILGRWHGVAGLGKSPALDPMKEALLEVLREDPDLAPGVPGDGFHVQPVGTHAAAVDRLRSTGGYQFIGAGEGGTHINWQRYLDAAAGGPVPWETALERQARRRSATTEDHDGNVADETNVSVVILQQWSLLPTWWAASEEKCSIGLAGRFVFSFAAAGEPGPPATARFGQQVALPLLKRVFRIVLRTLGPHSPLPTDRPSAEGLQAVYEFRLKCSDLTKTHDMDKTFASCVNKSGYWLTTIAFWTSVLSQVWPCAAAGRDDAVLHAHIQRDSLKLAMEFFTSRFLQGAAVLSADVRGRTWVRKQPPCIAKANQRWNLAALLLLKSSCGVSITAAVAQRAGPMFRGLAASPGTSTRAAAEAAYVEALEYLRVRGIGVLQPAPDGNLPVFLKRHYQWLLHSSKDQLAQAHVPGTVLGLHVSGASCARSGADSDGEACDGNATSVESESGNAKPASRQAEQAAGGEPSVVARQARGNACAVQVSAKVAKPQAKEEKEEAWKAPVADSASETKLPWEVLFDGEPCKAVENYTCLRSEVVQVVGARRDPGIYTFVDLGVEGPTRRLKAACKPEACKGCTRQLRASFRFGDAGPRLHVRARGKHGTLQKPSGGSLWTVAEEHMLANKSDEGAHVTAKMVRAVFKQANMPLRCTDAQLHAWVSRTRKKLSALPPKPKKFLAAEMYAAASPFIADIAQWRTQPLHKLIVLPSPVFQEDRVCAI</sequence>
<name>A0A812W3E0_9DINO</name>
<dbReference type="InterPro" id="IPR038765">
    <property type="entry name" value="Papain-like_cys_pep_sf"/>
</dbReference>
<dbReference type="InterPro" id="IPR007374">
    <property type="entry name" value="ASCH_domain"/>
</dbReference>
<organism evidence="3 4">
    <name type="scientific">Symbiodinium necroappetens</name>
    <dbReference type="NCBI Taxonomy" id="1628268"/>
    <lineage>
        <taxon>Eukaryota</taxon>
        <taxon>Sar</taxon>
        <taxon>Alveolata</taxon>
        <taxon>Dinophyceae</taxon>
        <taxon>Suessiales</taxon>
        <taxon>Symbiodiniaceae</taxon>
        <taxon>Symbiodinium</taxon>
    </lineage>
</organism>
<dbReference type="InterPro" id="IPR015947">
    <property type="entry name" value="PUA-like_sf"/>
</dbReference>
<evidence type="ECO:0000259" key="2">
    <source>
        <dbReference type="Pfam" id="PF04266"/>
    </source>
</evidence>
<reference evidence="3" key="1">
    <citation type="submission" date="2021-02" db="EMBL/GenBank/DDBJ databases">
        <authorList>
            <person name="Dougan E. K."/>
            <person name="Rhodes N."/>
            <person name="Thang M."/>
            <person name="Chan C."/>
        </authorList>
    </citation>
    <scope>NUCLEOTIDE SEQUENCE</scope>
</reference>